<name>A0ABV2MGZ3_9HYPH</name>
<protein>
    <submittedName>
        <fullName evidence="2">Uncharacterized protein YegJ (DUF2314 family)</fullName>
    </submittedName>
</protein>
<proteinExistence type="predicted"/>
<accession>A0ABV2MGZ3</accession>
<dbReference type="InterPro" id="IPR018756">
    <property type="entry name" value="DUF2314"/>
</dbReference>
<dbReference type="Pfam" id="PF10077">
    <property type="entry name" value="DUF2314"/>
    <property type="match status" value="1"/>
</dbReference>
<reference evidence="2 3" key="1">
    <citation type="submission" date="2024-06" db="EMBL/GenBank/DDBJ databases">
        <title>Genomic Encyclopedia of Type Strains, Phase IV (KMG-IV): sequencing the most valuable type-strain genomes for metagenomic binning, comparative biology and taxonomic classification.</title>
        <authorList>
            <person name="Goeker M."/>
        </authorList>
    </citation>
    <scope>NUCLEOTIDE SEQUENCE [LARGE SCALE GENOMIC DNA]</scope>
    <source>
        <strain evidence="2 3">DSM 29288</strain>
    </source>
</reference>
<evidence type="ECO:0000259" key="1">
    <source>
        <dbReference type="Pfam" id="PF10077"/>
    </source>
</evidence>
<dbReference type="EMBL" id="JBEPMY010000007">
    <property type="protein sequence ID" value="MET3755738.1"/>
    <property type="molecule type" value="Genomic_DNA"/>
</dbReference>
<keyword evidence="3" id="KW-1185">Reference proteome</keyword>
<feature type="domain" description="DUF2314" evidence="1">
    <location>
        <begin position="73"/>
        <end position="187"/>
    </location>
</feature>
<organism evidence="2 3">
    <name type="scientific">Rhizobium binae</name>
    <dbReference type="NCBI Taxonomy" id="1138190"/>
    <lineage>
        <taxon>Bacteria</taxon>
        <taxon>Pseudomonadati</taxon>
        <taxon>Pseudomonadota</taxon>
        <taxon>Alphaproteobacteria</taxon>
        <taxon>Hyphomicrobiales</taxon>
        <taxon>Rhizobiaceae</taxon>
        <taxon>Rhizobium/Agrobacterium group</taxon>
        <taxon>Rhizobium</taxon>
    </lineage>
</organism>
<gene>
    <name evidence="2" type="ORF">ABID08_003109</name>
</gene>
<comment type="caution">
    <text evidence="2">The sequence shown here is derived from an EMBL/GenBank/DDBJ whole genome shotgun (WGS) entry which is preliminary data.</text>
</comment>
<dbReference type="Proteomes" id="UP001549077">
    <property type="component" value="Unassembled WGS sequence"/>
</dbReference>
<sequence>MFDMRANVRTKSNIGNKFQLVMLTRLMEQFWGNWMLRGVLLRLLALALSIQVVPTEVALADNHSNVQRIAAADPAMAKAHEKSLEGLGAFLEKLRNPPPGTGNYNIKLGFIDTAEGVALITDQKTEAEAEFMWVGHIQVSGDHFAALLGDTPETVHNIKSGDRVQFAKSDIFDWVYFDNGKIKGNYTDCPLLLAGPKAELEIYRLVFGLVCD</sequence>
<evidence type="ECO:0000313" key="2">
    <source>
        <dbReference type="EMBL" id="MET3755738.1"/>
    </source>
</evidence>
<evidence type="ECO:0000313" key="3">
    <source>
        <dbReference type="Proteomes" id="UP001549077"/>
    </source>
</evidence>